<dbReference type="OMA" id="CKHRDAP"/>
<evidence type="ECO:0000256" key="1">
    <source>
        <dbReference type="SAM" id="MobiDB-lite"/>
    </source>
</evidence>
<proteinExistence type="predicted"/>
<gene>
    <name evidence="2" type="ORF">KI387_032975</name>
</gene>
<dbReference type="Proteomes" id="UP000824469">
    <property type="component" value="Unassembled WGS sequence"/>
</dbReference>
<dbReference type="EMBL" id="JAHRHJ020003813">
    <property type="protein sequence ID" value="KAH9288858.1"/>
    <property type="molecule type" value="Genomic_DNA"/>
</dbReference>
<sequence>LDTASENGSGPRVDSRTPSPSNSVSCCQSFSERPHGKPLPLPSTLSSTLGCTESVISLPVPLGNVSWRSSPCLPLPSPSQASNRLDSADVDGCSASSSVSSVISVDSVEAVDLQQNNSPENAHCKHRDAPLAGRVIANGFVGSR</sequence>
<name>A0AA38C3N9_TAXCH</name>
<feature type="non-terminal residue" evidence="2">
    <location>
        <position position="1"/>
    </location>
</feature>
<reference evidence="2 3" key="1">
    <citation type="journal article" date="2021" name="Nat. Plants">
        <title>The Taxus genome provides insights into paclitaxel biosynthesis.</title>
        <authorList>
            <person name="Xiong X."/>
            <person name="Gou J."/>
            <person name="Liao Q."/>
            <person name="Li Y."/>
            <person name="Zhou Q."/>
            <person name="Bi G."/>
            <person name="Li C."/>
            <person name="Du R."/>
            <person name="Wang X."/>
            <person name="Sun T."/>
            <person name="Guo L."/>
            <person name="Liang H."/>
            <person name="Lu P."/>
            <person name="Wu Y."/>
            <person name="Zhang Z."/>
            <person name="Ro D.K."/>
            <person name="Shang Y."/>
            <person name="Huang S."/>
            <person name="Yan J."/>
        </authorList>
    </citation>
    <scope>NUCLEOTIDE SEQUENCE [LARGE SCALE GENOMIC DNA]</scope>
    <source>
        <strain evidence="2">Ta-2019</strain>
    </source>
</reference>
<feature type="region of interest" description="Disordered" evidence="1">
    <location>
        <begin position="1"/>
        <end position="43"/>
    </location>
</feature>
<comment type="caution">
    <text evidence="2">The sequence shown here is derived from an EMBL/GenBank/DDBJ whole genome shotgun (WGS) entry which is preliminary data.</text>
</comment>
<accession>A0AA38C3N9</accession>
<protein>
    <submittedName>
        <fullName evidence="2">Uncharacterized protein</fullName>
    </submittedName>
</protein>
<organism evidence="2 3">
    <name type="scientific">Taxus chinensis</name>
    <name type="common">Chinese yew</name>
    <name type="synonym">Taxus wallichiana var. chinensis</name>
    <dbReference type="NCBI Taxonomy" id="29808"/>
    <lineage>
        <taxon>Eukaryota</taxon>
        <taxon>Viridiplantae</taxon>
        <taxon>Streptophyta</taxon>
        <taxon>Embryophyta</taxon>
        <taxon>Tracheophyta</taxon>
        <taxon>Spermatophyta</taxon>
        <taxon>Pinopsida</taxon>
        <taxon>Pinidae</taxon>
        <taxon>Conifers II</taxon>
        <taxon>Cupressales</taxon>
        <taxon>Taxaceae</taxon>
        <taxon>Taxus</taxon>
    </lineage>
</organism>
<keyword evidence="3" id="KW-1185">Reference proteome</keyword>
<evidence type="ECO:0000313" key="2">
    <source>
        <dbReference type="EMBL" id="KAH9288858.1"/>
    </source>
</evidence>
<evidence type="ECO:0000313" key="3">
    <source>
        <dbReference type="Proteomes" id="UP000824469"/>
    </source>
</evidence>
<dbReference type="AlphaFoldDB" id="A0AA38C3N9"/>
<feature type="compositionally biased region" description="Polar residues" evidence="1">
    <location>
        <begin position="16"/>
        <end position="31"/>
    </location>
</feature>